<feature type="signal peptide" evidence="2">
    <location>
        <begin position="1"/>
        <end position="22"/>
    </location>
</feature>
<dbReference type="InterPro" id="IPR024370">
    <property type="entry name" value="PBP_domain"/>
</dbReference>
<feature type="domain" description="PBP" evidence="3">
    <location>
        <begin position="51"/>
        <end position="296"/>
    </location>
</feature>
<dbReference type="EMBL" id="CP002480">
    <property type="protein sequence ID" value="ADW67580.1"/>
    <property type="molecule type" value="Genomic_DNA"/>
</dbReference>
<dbReference type="OrthoDB" id="9783488at2"/>
<protein>
    <submittedName>
        <fullName evidence="4">Phosphate-binding protein of an ABC transporter</fullName>
    </submittedName>
</protein>
<reference evidence="5" key="1">
    <citation type="submission" date="2011-01" db="EMBL/GenBank/DDBJ databases">
        <title>Complete sequence of chromosome of Acidobacterium sp. MP5ACTX9.</title>
        <authorList>
            <consortium name="US DOE Joint Genome Institute"/>
            <person name="Lucas S."/>
            <person name="Copeland A."/>
            <person name="Lapidus A."/>
            <person name="Cheng J.-F."/>
            <person name="Goodwin L."/>
            <person name="Pitluck S."/>
            <person name="Teshima H."/>
            <person name="Detter J.C."/>
            <person name="Han C."/>
            <person name="Tapia R."/>
            <person name="Land M."/>
            <person name="Hauser L."/>
            <person name="Kyrpides N."/>
            <person name="Ivanova N."/>
            <person name="Ovchinnikova G."/>
            <person name="Pagani I."/>
            <person name="Rawat S.R."/>
            <person name="Mannisto M."/>
            <person name="Haggblom M.M."/>
            <person name="Woyke T."/>
        </authorList>
    </citation>
    <scope>NUCLEOTIDE SEQUENCE [LARGE SCALE GENOMIC DNA]</scope>
    <source>
        <strain evidence="5">MP5ACTX9</strain>
    </source>
</reference>
<dbReference type="SUPFAM" id="SSF53850">
    <property type="entry name" value="Periplasmic binding protein-like II"/>
    <property type="match status" value="1"/>
</dbReference>
<evidence type="ECO:0000256" key="2">
    <source>
        <dbReference type="SAM" id="SignalP"/>
    </source>
</evidence>
<sequence>MPRRLLPIRLAVFITLASSALAQSPSTPPTAGAEGTIRIWGHGHRGQDYILTLLRAWQSAFIQSHPGTRFVDELTGNASGLAGMYTNVADLALLDREASFIEVDAYQQGAGYDPFRIPVAMGAVSTPHHAPAIKIFVNKSNPLTGLTMAQLDGIFDADHRRADHSIRTWGDLGLTGPIASHQIHVYTYPIQSAEIQFFERAALKGSQKFGWGLHLIPTAAQIAAATARDPDGLALTVAPEPALKPLPIDGALPTAAAIQDGSYPLARTIYLYANRKPKSAVPPNVAAFLDFIVSPEGQAIVARTGGYLPLPPDAAAKAREALQ</sequence>
<dbReference type="InterPro" id="IPR050811">
    <property type="entry name" value="Phosphate_ABC_transporter"/>
</dbReference>
<dbReference type="PANTHER" id="PTHR30570">
    <property type="entry name" value="PERIPLASMIC PHOSPHATE BINDING COMPONENT OF PHOSPHATE ABC TRANSPORTER"/>
    <property type="match status" value="1"/>
</dbReference>
<keyword evidence="5" id="KW-1185">Reference proteome</keyword>
<dbReference type="KEGG" id="acm:AciX9_0508"/>
<organism evidence="5">
    <name type="scientific">Granulicella tundricola (strain ATCC BAA-1859 / DSM 23138 / MP5ACTX9)</name>
    <dbReference type="NCBI Taxonomy" id="1198114"/>
    <lineage>
        <taxon>Bacteria</taxon>
        <taxon>Pseudomonadati</taxon>
        <taxon>Acidobacteriota</taxon>
        <taxon>Terriglobia</taxon>
        <taxon>Terriglobales</taxon>
        <taxon>Acidobacteriaceae</taxon>
        <taxon>Granulicella</taxon>
    </lineage>
</organism>
<dbReference type="RefSeq" id="WP_013578908.1">
    <property type="nucleotide sequence ID" value="NC_015064.1"/>
</dbReference>
<name>E8WY41_GRATM</name>
<gene>
    <name evidence="4" type="ordered locus">AciX9_0508</name>
</gene>
<dbReference type="HOGENOM" id="CLU_026228_6_0_0"/>
<accession>E8WY41</accession>
<proteinExistence type="predicted"/>
<dbReference type="STRING" id="1198114.AciX9_0508"/>
<dbReference type="Pfam" id="PF12849">
    <property type="entry name" value="PBP_like_2"/>
    <property type="match status" value="1"/>
</dbReference>
<dbReference type="PaxDb" id="1198114-AciX9_0508"/>
<evidence type="ECO:0000256" key="1">
    <source>
        <dbReference type="ARBA" id="ARBA00022729"/>
    </source>
</evidence>
<keyword evidence="1 2" id="KW-0732">Signal</keyword>
<dbReference type="AlphaFoldDB" id="E8WY41"/>
<dbReference type="eggNOG" id="COG0226">
    <property type="taxonomic scope" value="Bacteria"/>
</dbReference>
<dbReference type="PANTHER" id="PTHR30570:SF6">
    <property type="entry name" value="PHOSPHATE-BINDING PROTEIN PSTS"/>
    <property type="match status" value="1"/>
</dbReference>
<evidence type="ECO:0000313" key="4">
    <source>
        <dbReference type="EMBL" id="ADW67580.1"/>
    </source>
</evidence>
<evidence type="ECO:0000313" key="5">
    <source>
        <dbReference type="Proteomes" id="UP000000343"/>
    </source>
</evidence>
<dbReference type="Proteomes" id="UP000000343">
    <property type="component" value="Chromosome"/>
</dbReference>
<dbReference type="Gene3D" id="3.40.190.10">
    <property type="entry name" value="Periplasmic binding protein-like II"/>
    <property type="match status" value="2"/>
</dbReference>
<feature type="chain" id="PRO_5003234156" evidence="2">
    <location>
        <begin position="23"/>
        <end position="323"/>
    </location>
</feature>
<evidence type="ECO:0000259" key="3">
    <source>
        <dbReference type="Pfam" id="PF12849"/>
    </source>
</evidence>